<dbReference type="Proteomes" id="UP000595140">
    <property type="component" value="Unassembled WGS sequence"/>
</dbReference>
<evidence type="ECO:0000313" key="2">
    <source>
        <dbReference type="Proteomes" id="UP000595140"/>
    </source>
</evidence>
<sequence length="441" mass="48927">MSTLESSWTGLRKRRTRPDLLTRYAMDALGSKKFRTGPRGEDEVSNVFEAMNEDIRKPNTVEVIDDDRKHADVAKNYKPDPTFQDMDTSIDVVIAEYKVSRCEDKVADEEFPKVDNSISLYTLKLFDLDDIEMFEYLAPLRLVRHLFGFASNILCYALIVEICNDGSSVMADANSSSSGKVTSTSENSSSNNSPHLAFTAISNIKLHIPVQLSLSEPNYKKWSRLFRLLILRFNLKGYIDGTTIASSADDAEWYQFDALIQGWILSTITDEVSDLVLANNLSAPALWTTIYNLKGYIDGTTIASSADDAEWYQIDALIQGWILSTITDEVSDLVLANNLSAPALWTAIYNLFHDHTHARAMQLEHRFRTTVKGQLSINEYCRLLKNISEYLDNVDAPVTEHALVLQQQTDAVYGAGAPSTALLSTGGSGGHAGSGVTPQPT</sequence>
<evidence type="ECO:0008006" key="3">
    <source>
        <dbReference type="Google" id="ProtNLM"/>
    </source>
</evidence>
<dbReference type="EMBL" id="OOIL02006718">
    <property type="protein sequence ID" value="VFR00771.1"/>
    <property type="molecule type" value="Genomic_DNA"/>
</dbReference>
<protein>
    <recommendedName>
        <fullName evidence="3">Retrotransposon Copia-like N-terminal domain-containing protein</fullName>
    </recommendedName>
</protein>
<keyword evidence="2" id="KW-1185">Reference proteome</keyword>
<dbReference type="AlphaFoldDB" id="A0A484NI25"/>
<dbReference type="PANTHER" id="PTHR47481:SF10">
    <property type="entry name" value="COPIA-LIKE POLYPROTEIN_RETROTRANSPOSON"/>
    <property type="match status" value="1"/>
</dbReference>
<name>A0A484NI25_9ASTE</name>
<evidence type="ECO:0000313" key="1">
    <source>
        <dbReference type="EMBL" id="VFR00771.1"/>
    </source>
</evidence>
<proteinExistence type="predicted"/>
<organism evidence="1 2">
    <name type="scientific">Cuscuta campestris</name>
    <dbReference type="NCBI Taxonomy" id="132261"/>
    <lineage>
        <taxon>Eukaryota</taxon>
        <taxon>Viridiplantae</taxon>
        <taxon>Streptophyta</taxon>
        <taxon>Embryophyta</taxon>
        <taxon>Tracheophyta</taxon>
        <taxon>Spermatophyta</taxon>
        <taxon>Magnoliopsida</taxon>
        <taxon>eudicotyledons</taxon>
        <taxon>Gunneridae</taxon>
        <taxon>Pentapetalae</taxon>
        <taxon>asterids</taxon>
        <taxon>lamiids</taxon>
        <taxon>Solanales</taxon>
        <taxon>Convolvulaceae</taxon>
        <taxon>Cuscuteae</taxon>
        <taxon>Cuscuta</taxon>
        <taxon>Cuscuta subgen. Grammica</taxon>
        <taxon>Cuscuta sect. Cleistogrammica</taxon>
    </lineage>
</organism>
<accession>A0A484NI25</accession>
<reference evidence="1 2" key="1">
    <citation type="submission" date="2018-04" db="EMBL/GenBank/DDBJ databases">
        <authorList>
            <person name="Vogel A."/>
        </authorList>
    </citation>
    <scope>NUCLEOTIDE SEQUENCE [LARGE SCALE GENOMIC DNA]</scope>
</reference>
<gene>
    <name evidence="1" type="ORF">CCAM_LOCUS42546</name>
</gene>
<dbReference type="PANTHER" id="PTHR47481">
    <property type="match status" value="1"/>
</dbReference>